<keyword evidence="3" id="KW-1185">Reference proteome</keyword>
<feature type="domain" description="F-box" evidence="1">
    <location>
        <begin position="34"/>
        <end position="79"/>
    </location>
</feature>
<dbReference type="SUPFAM" id="SSF52047">
    <property type="entry name" value="RNI-like"/>
    <property type="match status" value="1"/>
</dbReference>
<evidence type="ECO:0000313" key="2">
    <source>
        <dbReference type="EMBL" id="TFK32209.1"/>
    </source>
</evidence>
<dbReference type="EMBL" id="ML213682">
    <property type="protein sequence ID" value="TFK32209.1"/>
    <property type="molecule type" value="Genomic_DNA"/>
</dbReference>
<dbReference type="InterPro" id="IPR001810">
    <property type="entry name" value="F-box_dom"/>
</dbReference>
<accession>A0A5C3LGE1</accession>
<protein>
    <recommendedName>
        <fullName evidence="1">F-box domain-containing protein</fullName>
    </recommendedName>
</protein>
<dbReference type="OrthoDB" id="3257981at2759"/>
<dbReference type="Proteomes" id="UP000308652">
    <property type="component" value="Unassembled WGS sequence"/>
</dbReference>
<organism evidence="2 3">
    <name type="scientific">Crucibulum laeve</name>
    <dbReference type="NCBI Taxonomy" id="68775"/>
    <lineage>
        <taxon>Eukaryota</taxon>
        <taxon>Fungi</taxon>
        <taxon>Dikarya</taxon>
        <taxon>Basidiomycota</taxon>
        <taxon>Agaricomycotina</taxon>
        <taxon>Agaricomycetes</taxon>
        <taxon>Agaricomycetidae</taxon>
        <taxon>Agaricales</taxon>
        <taxon>Agaricineae</taxon>
        <taxon>Nidulariaceae</taxon>
        <taxon>Crucibulum</taxon>
    </lineage>
</organism>
<proteinExistence type="predicted"/>
<evidence type="ECO:0000259" key="1">
    <source>
        <dbReference type="PROSITE" id="PS50181"/>
    </source>
</evidence>
<evidence type="ECO:0000313" key="3">
    <source>
        <dbReference type="Proteomes" id="UP000308652"/>
    </source>
</evidence>
<gene>
    <name evidence="2" type="ORF">BDQ12DRAFT_524801</name>
</gene>
<sequence>MVSSQENYVFGHGATLPLPLTLDRVMEEQSLTSTLPLFRLPIELFHHVTRYLSRSDLQSLALVDRDSNQLARTCLFSSIKLDYGDSSMQLLESIRRQWSSSVDPYAPKLGSCIRRLTVTTNLSFATSRDGTDLQVLMRLSEDVRHDHLLRAEQAQRRYFILICEVIRDALPNLQILDWDTIHPMTPAMLRCIAASPIKHLRFNRVQITEEFLVESTWKHRWELETLVINVSWLYSERIPGDTAPLVRSLIQQASPTLRQLVWKGEVNPAGTYIHSFPSPIYFPYLRRVVLDTVRACDSSVLTSLLGPAGTVRSLFIDSASHINSEFLRTCGTINSLESFCWINHLISSYNDILVFLGQNSHIQHLDTVYSLPSPIIKSLLDLVHQGFYQLTSLHLTWEGTVIPTESLMHIGTINTLRHLWISAGTQCGWRYDWEINHDDVQDAFKTLSLLETLAFSRDSYRCDGHPLLDPSVYGYFSNKILPGGIVFSDYLSNDELDEFRGEGVDFDEALLLRNKMMALIWERCHQSRMVGVASMYFQTFPRLNWCYVGQLAVATELQGAPVLKTKARDEYLVSLKRKWGICDDLAL</sequence>
<dbReference type="PROSITE" id="PS50181">
    <property type="entry name" value="FBOX"/>
    <property type="match status" value="1"/>
</dbReference>
<dbReference type="AlphaFoldDB" id="A0A5C3LGE1"/>
<reference evidence="2 3" key="1">
    <citation type="journal article" date="2019" name="Nat. Ecol. Evol.">
        <title>Megaphylogeny resolves global patterns of mushroom evolution.</title>
        <authorList>
            <person name="Varga T."/>
            <person name="Krizsan K."/>
            <person name="Foldi C."/>
            <person name="Dima B."/>
            <person name="Sanchez-Garcia M."/>
            <person name="Sanchez-Ramirez S."/>
            <person name="Szollosi G.J."/>
            <person name="Szarkandi J.G."/>
            <person name="Papp V."/>
            <person name="Albert L."/>
            <person name="Andreopoulos W."/>
            <person name="Angelini C."/>
            <person name="Antonin V."/>
            <person name="Barry K.W."/>
            <person name="Bougher N.L."/>
            <person name="Buchanan P."/>
            <person name="Buyck B."/>
            <person name="Bense V."/>
            <person name="Catcheside P."/>
            <person name="Chovatia M."/>
            <person name="Cooper J."/>
            <person name="Damon W."/>
            <person name="Desjardin D."/>
            <person name="Finy P."/>
            <person name="Geml J."/>
            <person name="Haridas S."/>
            <person name="Hughes K."/>
            <person name="Justo A."/>
            <person name="Karasinski D."/>
            <person name="Kautmanova I."/>
            <person name="Kiss B."/>
            <person name="Kocsube S."/>
            <person name="Kotiranta H."/>
            <person name="LaButti K.M."/>
            <person name="Lechner B.E."/>
            <person name="Liimatainen K."/>
            <person name="Lipzen A."/>
            <person name="Lukacs Z."/>
            <person name="Mihaltcheva S."/>
            <person name="Morgado L.N."/>
            <person name="Niskanen T."/>
            <person name="Noordeloos M.E."/>
            <person name="Ohm R.A."/>
            <person name="Ortiz-Santana B."/>
            <person name="Ovrebo C."/>
            <person name="Racz N."/>
            <person name="Riley R."/>
            <person name="Savchenko A."/>
            <person name="Shiryaev A."/>
            <person name="Soop K."/>
            <person name="Spirin V."/>
            <person name="Szebenyi C."/>
            <person name="Tomsovsky M."/>
            <person name="Tulloss R.E."/>
            <person name="Uehling J."/>
            <person name="Grigoriev I.V."/>
            <person name="Vagvolgyi C."/>
            <person name="Papp T."/>
            <person name="Martin F.M."/>
            <person name="Miettinen O."/>
            <person name="Hibbett D.S."/>
            <person name="Nagy L.G."/>
        </authorList>
    </citation>
    <scope>NUCLEOTIDE SEQUENCE [LARGE SCALE GENOMIC DNA]</scope>
    <source>
        <strain evidence="2 3">CBS 166.37</strain>
    </source>
</reference>
<name>A0A5C3LGE1_9AGAR</name>